<organism evidence="2 3">
    <name type="scientific">Actinomadura craniellae</name>
    <dbReference type="NCBI Taxonomy" id="2231787"/>
    <lineage>
        <taxon>Bacteria</taxon>
        <taxon>Bacillati</taxon>
        <taxon>Actinomycetota</taxon>
        <taxon>Actinomycetes</taxon>
        <taxon>Streptosporangiales</taxon>
        <taxon>Thermomonosporaceae</taxon>
        <taxon>Actinomadura</taxon>
    </lineage>
</organism>
<name>A0A365H938_9ACTN</name>
<accession>A0A365H938</accession>
<dbReference type="AlphaFoldDB" id="A0A365H938"/>
<dbReference type="EMBL" id="QLYX01000003">
    <property type="protein sequence ID" value="RAY15615.1"/>
    <property type="molecule type" value="Genomic_DNA"/>
</dbReference>
<gene>
    <name evidence="2" type="ORF">DPM19_07420</name>
</gene>
<comment type="caution">
    <text evidence="2">The sequence shown here is derived from an EMBL/GenBank/DDBJ whole genome shotgun (WGS) entry which is preliminary data.</text>
</comment>
<feature type="region of interest" description="Disordered" evidence="1">
    <location>
        <begin position="104"/>
        <end position="123"/>
    </location>
</feature>
<dbReference type="InterPro" id="IPR053842">
    <property type="entry name" value="NikA-like"/>
</dbReference>
<proteinExistence type="predicted"/>
<reference evidence="2 3" key="1">
    <citation type="submission" date="2018-06" db="EMBL/GenBank/DDBJ databases">
        <title>Actinomadura craniellae sp. nov. isolated from marine sponge Craniella sp.</title>
        <authorList>
            <person name="Li L."/>
            <person name="Xu Q.H."/>
            <person name="Lin H.W."/>
            <person name="Lu Y.H."/>
        </authorList>
    </citation>
    <scope>NUCLEOTIDE SEQUENCE [LARGE SCALE GENOMIC DNA]</scope>
    <source>
        <strain evidence="2 3">LHW63021</strain>
    </source>
</reference>
<keyword evidence="3" id="KW-1185">Reference proteome</keyword>
<sequence length="123" mass="13893">MTEKPFEQLTEEEEAEYFYANREEFEAGFRPASLARVISTRFSEEELVRIGEAANAAGMKTSTFIRQATLAALTEPPQVLSEPGELAELRVELTTALTRVKKLEKKSRGRARKRARLLSKTSE</sequence>
<evidence type="ECO:0000313" key="2">
    <source>
        <dbReference type="EMBL" id="RAY15615.1"/>
    </source>
</evidence>
<dbReference type="RefSeq" id="WP_111864077.1">
    <property type="nucleotide sequence ID" value="NZ_QLYX01000003.1"/>
</dbReference>
<evidence type="ECO:0000313" key="3">
    <source>
        <dbReference type="Proteomes" id="UP000251891"/>
    </source>
</evidence>
<dbReference type="Pfam" id="PF21983">
    <property type="entry name" value="NikA-like"/>
    <property type="match status" value="1"/>
</dbReference>
<evidence type="ECO:0000256" key="1">
    <source>
        <dbReference type="SAM" id="MobiDB-lite"/>
    </source>
</evidence>
<dbReference type="Proteomes" id="UP000251891">
    <property type="component" value="Unassembled WGS sequence"/>
</dbReference>
<feature type="compositionally biased region" description="Basic residues" evidence="1">
    <location>
        <begin position="104"/>
        <end position="117"/>
    </location>
</feature>
<protein>
    <submittedName>
        <fullName evidence="2">Uncharacterized protein</fullName>
    </submittedName>
</protein>